<dbReference type="PANTHER" id="PTHR21661">
    <property type="entry name" value="EPOXIDE HYDROLASE 1-RELATED"/>
    <property type="match status" value="1"/>
</dbReference>
<name>A0A2R9SSW7_9BACL</name>
<dbReference type="SUPFAM" id="SSF53474">
    <property type="entry name" value="alpha/beta-Hydrolases"/>
    <property type="match status" value="1"/>
</dbReference>
<dbReference type="RefSeq" id="WP_006210694.1">
    <property type="nucleotide sequence ID" value="NZ_ADHJ01000034.1"/>
</dbReference>
<keyword evidence="6" id="KW-1185">Reference proteome</keyword>
<organism evidence="5 6">
    <name type="scientific">Paenibacillus vortex V453</name>
    <dbReference type="NCBI Taxonomy" id="715225"/>
    <lineage>
        <taxon>Bacteria</taxon>
        <taxon>Bacillati</taxon>
        <taxon>Bacillota</taxon>
        <taxon>Bacilli</taxon>
        <taxon>Bacillales</taxon>
        <taxon>Paenibacillaceae</taxon>
        <taxon>Paenibacillus</taxon>
    </lineage>
</organism>
<evidence type="ECO:0000256" key="2">
    <source>
        <dbReference type="ARBA" id="ARBA00022797"/>
    </source>
</evidence>
<sequence>MGLLIAWHERDSGATPNEIRPFRIAIPQEDLEDLRERLLRTRWPAQLPGGGWNRGLAVNYLKNLTEYWQTDYSWRENEAKLNELLEGA</sequence>
<feature type="domain" description="Epoxide hydrolase N-terminal" evidence="4">
    <location>
        <begin position="19"/>
        <end position="84"/>
    </location>
</feature>
<dbReference type="KEGG" id="pvo:PVOR_19329"/>
<dbReference type="InterPro" id="IPR029058">
    <property type="entry name" value="AB_hydrolase_fold"/>
</dbReference>
<accession>A0A2R9SSW7</accession>
<dbReference type="Gene3D" id="3.40.50.1820">
    <property type="entry name" value="alpha/beta hydrolase"/>
    <property type="match status" value="1"/>
</dbReference>
<dbReference type="GO" id="GO:0004301">
    <property type="term" value="F:epoxide hydrolase activity"/>
    <property type="evidence" value="ECO:0007669"/>
    <property type="project" value="TreeGrafter"/>
</dbReference>
<dbReference type="Pfam" id="PF06441">
    <property type="entry name" value="EHN"/>
    <property type="match status" value="1"/>
</dbReference>
<dbReference type="EMBL" id="ADHJ01000034">
    <property type="protein sequence ID" value="EFU40464.1"/>
    <property type="molecule type" value="Genomic_DNA"/>
</dbReference>
<dbReference type="AlphaFoldDB" id="A0A2R9SSW7"/>
<dbReference type="Proteomes" id="UP000003094">
    <property type="component" value="Unassembled WGS sequence"/>
</dbReference>
<dbReference type="InterPro" id="IPR010497">
    <property type="entry name" value="Epoxide_hydro_N"/>
</dbReference>
<keyword evidence="2" id="KW-0058">Aromatic hydrocarbons catabolism</keyword>
<comment type="caution">
    <text evidence="5">The sequence shown here is derived from an EMBL/GenBank/DDBJ whole genome shotgun (WGS) entry which is preliminary data.</text>
</comment>
<evidence type="ECO:0000313" key="6">
    <source>
        <dbReference type="Proteomes" id="UP000003094"/>
    </source>
</evidence>
<evidence type="ECO:0000259" key="4">
    <source>
        <dbReference type="Pfam" id="PF06441"/>
    </source>
</evidence>
<evidence type="ECO:0000313" key="5">
    <source>
        <dbReference type="EMBL" id="EFU40464.1"/>
    </source>
</evidence>
<comment type="similarity">
    <text evidence="1">Belongs to the peptidase S33 family.</text>
</comment>
<dbReference type="GO" id="GO:0097176">
    <property type="term" value="P:epoxide metabolic process"/>
    <property type="evidence" value="ECO:0007669"/>
    <property type="project" value="TreeGrafter"/>
</dbReference>
<protein>
    <submittedName>
        <fullName evidence="5">Putative epoxide hydrolase</fullName>
    </submittedName>
</protein>
<gene>
    <name evidence="5" type="ORF">PVOR_19329</name>
</gene>
<dbReference type="PANTHER" id="PTHR21661:SF35">
    <property type="entry name" value="EPOXIDE HYDROLASE"/>
    <property type="match status" value="1"/>
</dbReference>
<reference evidence="5 6" key="1">
    <citation type="journal article" date="2010" name="BMC Genomics">
        <title>Genome sequence of the pattern forming Paenibacillus vortex bacterium reveals potential for thriving in complex environments.</title>
        <authorList>
            <person name="Sirota-Madi A."/>
            <person name="Olender T."/>
            <person name="Helman Y."/>
            <person name="Ingham C."/>
            <person name="Brainis I."/>
            <person name="Roth D."/>
            <person name="Hagi E."/>
            <person name="Brodsky L."/>
            <person name="Leshkowitz D."/>
            <person name="Galatenko V."/>
            <person name="Nikolaev V."/>
            <person name="Mugasimangalam R.C."/>
            <person name="Bransburg-Zabary S."/>
            <person name="Gutnick D.L."/>
            <person name="Lancet D."/>
            <person name="Ben-Jacob E."/>
        </authorList>
    </citation>
    <scope>NUCLEOTIDE SEQUENCE [LARGE SCALE GENOMIC DNA]</scope>
    <source>
        <strain evidence="5 6">V453</strain>
    </source>
</reference>
<proteinExistence type="inferred from homology"/>
<evidence type="ECO:0000256" key="1">
    <source>
        <dbReference type="ARBA" id="ARBA00010088"/>
    </source>
</evidence>
<evidence type="ECO:0000256" key="3">
    <source>
        <dbReference type="ARBA" id="ARBA00022801"/>
    </source>
</evidence>
<keyword evidence="3 5" id="KW-0378">Hydrolase</keyword>